<dbReference type="PANTHER" id="PTHR46825">
    <property type="entry name" value="D-ALANYL-D-ALANINE-CARBOXYPEPTIDASE/ENDOPEPTIDASE AMPH"/>
    <property type="match status" value="1"/>
</dbReference>
<evidence type="ECO:0000259" key="1">
    <source>
        <dbReference type="Pfam" id="PF00144"/>
    </source>
</evidence>
<dbReference type="EMBL" id="JXXE01000075">
    <property type="protein sequence ID" value="KIZ47470.1"/>
    <property type="molecule type" value="Genomic_DNA"/>
</dbReference>
<name>A0A0D7F3U5_RHOPL</name>
<gene>
    <name evidence="2" type="ORF">OO17_04195</name>
</gene>
<dbReference type="OrthoDB" id="5377981at2"/>
<comment type="caution">
    <text evidence="2">The sequence shown here is derived from an EMBL/GenBank/DDBJ whole genome shotgun (WGS) entry which is preliminary data.</text>
</comment>
<dbReference type="RefSeq" id="WP_044406033.1">
    <property type="nucleotide sequence ID" value="NZ_JXXE01000075.1"/>
</dbReference>
<organism evidence="2 3">
    <name type="scientific">Rhodopseudomonas palustris</name>
    <dbReference type="NCBI Taxonomy" id="1076"/>
    <lineage>
        <taxon>Bacteria</taxon>
        <taxon>Pseudomonadati</taxon>
        <taxon>Pseudomonadota</taxon>
        <taxon>Alphaproteobacteria</taxon>
        <taxon>Hyphomicrobiales</taxon>
        <taxon>Nitrobacteraceae</taxon>
        <taxon>Rhodopseudomonas</taxon>
    </lineage>
</organism>
<dbReference type="Gene3D" id="3.40.710.10">
    <property type="entry name" value="DD-peptidase/beta-lactamase superfamily"/>
    <property type="match status" value="1"/>
</dbReference>
<protein>
    <submittedName>
        <fullName evidence="2">Beta lactamase</fullName>
    </submittedName>
</protein>
<proteinExistence type="predicted"/>
<dbReference type="InterPro" id="IPR050491">
    <property type="entry name" value="AmpC-like"/>
</dbReference>
<feature type="domain" description="Beta-lactamase-related" evidence="1">
    <location>
        <begin position="25"/>
        <end position="329"/>
    </location>
</feature>
<dbReference type="AlphaFoldDB" id="A0A0D7F3U5"/>
<dbReference type="SUPFAM" id="SSF56601">
    <property type="entry name" value="beta-lactamase/transpeptidase-like"/>
    <property type="match status" value="1"/>
</dbReference>
<sequence length="460" mass="50294">MEAWQQPAIDYIRDWLQFQMRVSEQPGCILAIAYRDKIVAEEAFGVANLATGEKLTPRHRFRVASHSKSFTATGLMRLREQRRLRLDDPVGDYVTGLHPAVAAATLGQLMSHSAGLVRDGLAAGQFTERRPFVSTEELLADLRAAPPIESGSRFKYSNHGYGLLGLVIEAITGEPYRAFIEREVIEAAGLKATQSDMPLAKGTPFARGHSSKIPAGRRLVIPGEYQENAIAPAGGVISTAADLARFFAQLAPKAKRSVLSAASRREMVRKHWRNPHAALESHYGLGIMSGSIAGWDNFGHSGGLQGYISRTCVIPACELTITVLTNANDGWALPWAEGAMQILRAFADRGAPQRRLRDWRGRWWGNGGALDLVPIGGRVVVGNPHAINPFMDASEIEVSGRDKGRIALAAGYASHGEPVRRLRSRTGKVTSVWFAGSEVRSEKVVAAAMLRRYARTRTKR</sequence>
<dbReference type="InterPro" id="IPR012338">
    <property type="entry name" value="Beta-lactam/transpept-like"/>
</dbReference>
<evidence type="ECO:0000313" key="2">
    <source>
        <dbReference type="EMBL" id="KIZ47470.1"/>
    </source>
</evidence>
<evidence type="ECO:0000313" key="3">
    <source>
        <dbReference type="Proteomes" id="UP000032515"/>
    </source>
</evidence>
<reference evidence="2 3" key="1">
    <citation type="submission" date="2014-11" db="EMBL/GenBank/DDBJ databases">
        <title>Genomics and ecophysiology of heterotrophic nitrogen fixing bacteria isolated from estuarine surface water.</title>
        <authorList>
            <person name="Bentzon-Tilia M."/>
            <person name="Severin I."/>
            <person name="Hansen L.H."/>
            <person name="Riemann L."/>
        </authorList>
    </citation>
    <scope>NUCLEOTIDE SEQUENCE [LARGE SCALE GENOMIC DNA]</scope>
    <source>
        <strain evidence="2 3">BAL398</strain>
    </source>
</reference>
<dbReference type="Proteomes" id="UP000032515">
    <property type="component" value="Unassembled WGS sequence"/>
</dbReference>
<dbReference type="InterPro" id="IPR001466">
    <property type="entry name" value="Beta-lactam-related"/>
</dbReference>
<dbReference type="Pfam" id="PF00144">
    <property type="entry name" value="Beta-lactamase"/>
    <property type="match status" value="1"/>
</dbReference>
<dbReference type="PATRIC" id="fig|1076.23.peg.6406"/>
<accession>A0A0D7F3U5</accession>
<dbReference type="PANTHER" id="PTHR46825:SF9">
    <property type="entry name" value="BETA-LACTAMASE-RELATED DOMAIN-CONTAINING PROTEIN"/>
    <property type="match status" value="1"/>
</dbReference>